<sequence>MDHFLESWWEVYQAAVQTRFAGRIWFLGLQGSYARGEATAESDIDPVLILDRVDTADLLAYSQLLDQLPEREKCCGFCAGKEELLHWEPWDLFQLYYDTKPILGTLEPLLERIGLKDVEQAVHLSACNLYHLCARNLIHEKEESILRKGYKAAVFALSAVDYLRQGSYCSEKQQLRNRLEGLDRELLEEAIALRQKGALSHEEWIRLSDLLLRWASNQICLEVEFGTPLSEKPV</sequence>
<comment type="caution">
    <text evidence="2">The sequence shown here is derived from an EMBL/GenBank/DDBJ whole genome shotgun (WGS) entry which is preliminary data.</text>
</comment>
<reference evidence="2" key="2">
    <citation type="journal article" date="2021" name="PeerJ">
        <title>Extensive microbial diversity within the chicken gut microbiome revealed by metagenomics and culture.</title>
        <authorList>
            <person name="Gilroy R."/>
            <person name="Ravi A."/>
            <person name="Getino M."/>
            <person name="Pursley I."/>
            <person name="Horton D.L."/>
            <person name="Alikhan N.F."/>
            <person name="Baker D."/>
            <person name="Gharbi K."/>
            <person name="Hall N."/>
            <person name="Watson M."/>
            <person name="Adriaenssens E.M."/>
            <person name="Foster-Nyarko E."/>
            <person name="Jarju S."/>
            <person name="Secka A."/>
            <person name="Antonio M."/>
            <person name="Oren A."/>
            <person name="Chaudhuri R.R."/>
            <person name="La Ragione R."/>
            <person name="Hildebrand F."/>
            <person name="Pallen M.J."/>
        </authorList>
    </citation>
    <scope>NUCLEOTIDE SEQUENCE</scope>
    <source>
        <strain evidence="2">CHK184-25365</strain>
    </source>
</reference>
<proteinExistence type="predicted"/>
<name>A0A9D1AK38_9FIRM</name>
<dbReference type="InterPro" id="IPR002934">
    <property type="entry name" value="Polymerase_NTP_transf_dom"/>
</dbReference>
<gene>
    <name evidence="2" type="ORF">IAB36_05310</name>
</gene>
<evidence type="ECO:0000313" key="2">
    <source>
        <dbReference type="EMBL" id="HIR41226.1"/>
    </source>
</evidence>
<dbReference type="AlphaFoldDB" id="A0A9D1AK38"/>
<dbReference type="SUPFAM" id="SSF81301">
    <property type="entry name" value="Nucleotidyltransferase"/>
    <property type="match status" value="1"/>
</dbReference>
<evidence type="ECO:0000259" key="1">
    <source>
        <dbReference type="Pfam" id="PF01909"/>
    </source>
</evidence>
<dbReference type="Proteomes" id="UP000886749">
    <property type="component" value="Unassembled WGS sequence"/>
</dbReference>
<dbReference type="InterPro" id="IPR043519">
    <property type="entry name" value="NT_sf"/>
</dbReference>
<dbReference type="Gene3D" id="3.30.460.10">
    <property type="entry name" value="Beta Polymerase, domain 2"/>
    <property type="match status" value="1"/>
</dbReference>
<accession>A0A9D1AK38</accession>
<dbReference type="GO" id="GO:0016779">
    <property type="term" value="F:nucleotidyltransferase activity"/>
    <property type="evidence" value="ECO:0007669"/>
    <property type="project" value="InterPro"/>
</dbReference>
<dbReference type="Pfam" id="PF01909">
    <property type="entry name" value="NTP_transf_2"/>
    <property type="match status" value="1"/>
</dbReference>
<organism evidence="2 3">
    <name type="scientific">Candidatus Egerieicola pullicola</name>
    <dbReference type="NCBI Taxonomy" id="2840775"/>
    <lineage>
        <taxon>Bacteria</taxon>
        <taxon>Bacillati</taxon>
        <taxon>Bacillota</taxon>
        <taxon>Clostridia</taxon>
        <taxon>Eubacteriales</taxon>
        <taxon>Oscillospiraceae</taxon>
        <taxon>Oscillospiraceae incertae sedis</taxon>
        <taxon>Candidatus Egerieicola</taxon>
    </lineage>
</organism>
<dbReference type="CDD" id="cd05403">
    <property type="entry name" value="NT_KNTase_like"/>
    <property type="match status" value="1"/>
</dbReference>
<evidence type="ECO:0000313" key="3">
    <source>
        <dbReference type="Proteomes" id="UP000886749"/>
    </source>
</evidence>
<reference evidence="2" key="1">
    <citation type="submission" date="2020-10" db="EMBL/GenBank/DDBJ databases">
        <authorList>
            <person name="Gilroy R."/>
        </authorList>
    </citation>
    <scope>NUCLEOTIDE SEQUENCE</scope>
    <source>
        <strain evidence="2">CHK184-25365</strain>
    </source>
</reference>
<protein>
    <submittedName>
        <fullName evidence="2">Nucleotidyltransferase domain-containing protein</fullName>
    </submittedName>
</protein>
<feature type="domain" description="Polymerase nucleotidyl transferase" evidence="1">
    <location>
        <begin position="28"/>
        <end position="67"/>
    </location>
</feature>
<dbReference type="EMBL" id="DVGY01000117">
    <property type="protein sequence ID" value="HIR41226.1"/>
    <property type="molecule type" value="Genomic_DNA"/>
</dbReference>